<name>A0A2C6KG48_9APIC</name>
<proteinExistence type="predicted"/>
<evidence type="ECO:0000313" key="2">
    <source>
        <dbReference type="Proteomes" id="UP000221165"/>
    </source>
</evidence>
<dbReference type="VEuPathDB" id="ToxoDB:CSUI_010089"/>
<accession>A0A2C6KG48</accession>
<reference evidence="1 2" key="1">
    <citation type="journal article" date="2017" name="Int. J. Parasitol.">
        <title>The genome of the protozoan parasite Cystoisospora suis and a reverse vaccinology approach to identify vaccine candidates.</title>
        <authorList>
            <person name="Palmieri N."/>
            <person name="Shrestha A."/>
            <person name="Ruttkowski B."/>
            <person name="Beck T."/>
            <person name="Vogl C."/>
            <person name="Tomley F."/>
            <person name="Blake D.P."/>
            <person name="Joachim A."/>
        </authorList>
    </citation>
    <scope>NUCLEOTIDE SEQUENCE [LARGE SCALE GENOMIC DNA]</scope>
    <source>
        <strain evidence="1 2">Wien I</strain>
    </source>
</reference>
<gene>
    <name evidence="1" type="ORF">CSUI_010089</name>
</gene>
<comment type="caution">
    <text evidence="1">The sequence shown here is derived from an EMBL/GenBank/DDBJ whole genome shotgun (WGS) entry which is preliminary data.</text>
</comment>
<sequence>MDERISLERKT</sequence>
<keyword evidence="2" id="KW-1185">Reference proteome</keyword>
<organism evidence="1 2">
    <name type="scientific">Cystoisospora suis</name>
    <dbReference type="NCBI Taxonomy" id="483139"/>
    <lineage>
        <taxon>Eukaryota</taxon>
        <taxon>Sar</taxon>
        <taxon>Alveolata</taxon>
        <taxon>Apicomplexa</taxon>
        <taxon>Conoidasida</taxon>
        <taxon>Coccidia</taxon>
        <taxon>Eucoccidiorida</taxon>
        <taxon>Eimeriorina</taxon>
        <taxon>Sarcocystidae</taxon>
        <taxon>Cystoisospora</taxon>
    </lineage>
</organism>
<protein>
    <submittedName>
        <fullName evidence="1">Uncharacterized protein</fullName>
    </submittedName>
</protein>
<dbReference type="Proteomes" id="UP000221165">
    <property type="component" value="Unassembled WGS sequence"/>
</dbReference>
<dbReference type="EMBL" id="MIGC01006644">
    <property type="protein sequence ID" value="PHJ16099.1"/>
    <property type="molecule type" value="Genomic_DNA"/>
</dbReference>
<evidence type="ECO:0000313" key="1">
    <source>
        <dbReference type="EMBL" id="PHJ16099.1"/>
    </source>
</evidence>